<evidence type="ECO:0000313" key="1">
    <source>
        <dbReference type="Proteomes" id="UP000887579"/>
    </source>
</evidence>
<proteinExistence type="predicted"/>
<sequence length="489" mass="55841">MLPKNGFIEPCPLDVKDIDDDGFPRKNNKVFPLPPPPPSDEEEVAPPPSYDSAMAQERVQRRLIGDLLQKTSHLFGMHPFRSKIVCHEDVCQKLKFRDRIRIADLILCIINFLVVLNHLRLGLFKCSQSPSSKMFSTQTLEATLHVIEAALPLVCIIGMMYCSYYMNTLLSALTDIHCRLFPNRNVRRVQFWRYTLYVINGFFVLGTLLELPQNFLIELRHPDPNNTKNANGFSELNKTPLGHMESTFDKIIVFLDRYYFPLIHFGVVKVPQLFIMMIAIRIAIMFRENKKILQKTAVLTRTTLEAYFSQLMDIINVLNLLELCFDKLIVAIVTTSVIKIIFTSYGTMREIFNGDPYGSSTGIMSIIKEMEASEQDNDSFIAFLMLLNSTCSVFGVLLNIFWTIIFLFPCIACNEYSRSALSVITSKLVSDDAKNTKDQIVQKLMDQSWGLSLGGFFRIDRAFAMTLVSLIFTIVVVWLQLTVPNFVIS</sequence>
<dbReference type="Proteomes" id="UP000887579">
    <property type="component" value="Unplaced"/>
</dbReference>
<name>A0AC34GQR3_9BILA</name>
<protein>
    <submittedName>
        <fullName evidence="2">Gustatory receptor</fullName>
    </submittedName>
</protein>
<organism evidence="1 2">
    <name type="scientific">Panagrolaimus sp. ES5</name>
    <dbReference type="NCBI Taxonomy" id="591445"/>
    <lineage>
        <taxon>Eukaryota</taxon>
        <taxon>Metazoa</taxon>
        <taxon>Ecdysozoa</taxon>
        <taxon>Nematoda</taxon>
        <taxon>Chromadorea</taxon>
        <taxon>Rhabditida</taxon>
        <taxon>Tylenchina</taxon>
        <taxon>Panagrolaimomorpha</taxon>
        <taxon>Panagrolaimoidea</taxon>
        <taxon>Panagrolaimidae</taxon>
        <taxon>Panagrolaimus</taxon>
    </lineage>
</organism>
<accession>A0AC34GQR3</accession>
<evidence type="ECO:0000313" key="2">
    <source>
        <dbReference type="WBParaSite" id="ES5_v2.g7014.t1"/>
    </source>
</evidence>
<reference evidence="2" key="1">
    <citation type="submission" date="2022-11" db="UniProtKB">
        <authorList>
            <consortium name="WormBaseParasite"/>
        </authorList>
    </citation>
    <scope>IDENTIFICATION</scope>
</reference>
<dbReference type="WBParaSite" id="ES5_v2.g7014.t1">
    <property type="protein sequence ID" value="ES5_v2.g7014.t1"/>
    <property type="gene ID" value="ES5_v2.g7014"/>
</dbReference>